<sequence length="84" mass="9194">MPLFDQLKNFAGDKVTELLGEKGTQITENLPDQVQEGLNKVKESAGDFNLSNLGEKASEVKDSIQSQLESPGDLLNSVKDVFKK</sequence>
<accession>A0ABN0RFZ2</accession>
<organism evidence="1 2">
    <name type="scientific">Listeria floridensis FSL S10-1187</name>
    <dbReference type="NCBI Taxonomy" id="1265817"/>
    <lineage>
        <taxon>Bacteria</taxon>
        <taxon>Bacillati</taxon>
        <taxon>Bacillota</taxon>
        <taxon>Bacilli</taxon>
        <taxon>Bacillales</taxon>
        <taxon>Listeriaceae</taxon>
        <taxon>Listeria</taxon>
    </lineage>
</organism>
<dbReference type="RefSeq" id="WP_036096985.1">
    <property type="nucleotide sequence ID" value="NZ_AODF01000010.1"/>
</dbReference>
<dbReference type="Proteomes" id="UP000019249">
    <property type="component" value="Unassembled WGS sequence"/>
</dbReference>
<comment type="caution">
    <text evidence="1">The sequence shown here is derived from an EMBL/GenBank/DDBJ whole genome shotgun (WGS) entry which is preliminary data.</text>
</comment>
<proteinExistence type="predicted"/>
<name>A0ABN0RFZ2_9LIST</name>
<dbReference type="EMBL" id="AODF01000010">
    <property type="protein sequence ID" value="EUJ32758.1"/>
    <property type="molecule type" value="Genomic_DNA"/>
</dbReference>
<gene>
    <name evidence="1" type="ORF">MFLO_06634</name>
</gene>
<evidence type="ECO:0000313" key="2">
    <source>
        <dbReference type="Proteomes" id="UP000019249"/>
    </source>
</evidence>
<evidence type="ECO:0000313" key="1">
    <source>
        <dbReference type="EMBL" id="EUJ32758.1"/>
    </source>
</evidence>
<keyword evidence="2" id="KW-1185">Reference proteome</keyword>
<protein>
    <submittedName>
        <fullName evidence="1">Uncharacterized protein</fullName>
    </submittedName>
</protein>
<reference evidence="1 2" key="1">
    <citation type="journal article" date="2014" name="Int. J. Syst. Evol. Microbiol.">
        <title>Listeria floridensis sp. nov., Listeria aquatica sp. nov., Listeria cornellensis sp. nov., Listeria riparia sp. nov. and Listeria grandensis sp. nov., from agricultural and natural environments.</title>
        <authorList>
            <person name="den Bakker H.C."/>
            <person name="Warchocki S."/>
            <person name="Wright E.M."/>
            <person name="Allred A.F."/>
            <person name="Ahlstrom C."/>
            <person name="Manuel C.S."/>
            <person name="Stasiewicz M.J."/>
            <person name="Burrell A."/>
            <person name="Roof S."/>
            <person name="Strawn L."/>
            <person name="Fortes E.D."/>
            <person name="Nightingale K.K."/>
            <person name="Kephart D."/>
            <person name="Wiedmann M."/>
        </authorList>
    </citation>
    <scope>NUCLEOTIDE SEQUENCE [LARGE SCALE GENOMIC DNA]</scope>
    <source>
        <strain evidence="1 2">FSL S10-1187</strain>
    </source>
</reference>